<proteinExistence type="predicted"/>
<dbReference type="EMBL" id="MU005958">
    <property type="protein sequence ID" value="KAF2864228.1"/>
    <property type="molecule type" value="Genomic_DNA"/>
</dbReference>
<reference evidence="3" key="1">
    <citation type="journal article" date="2020" name="Stud. Mycol.">
        <title>101 Dothideomycetes genomes: a test case for predicting lifestyles and emergence of pathogens.</title>
        <authorList>
            <person name="Haridas S."/>
            <person name="Albert R."/>
            <person name="Binder M."/>
            <person name="Bloem J."/>
            <person name="Labutti K."/>
            <person name="Salamov A."/>
            <person name="Andreopoulos B."/>
            <person name="Baker S."/>
            <person name="Barry K."/>
            <person name="Bills G."/>
            <person name="Bluhm B."/>
            <person name="Cannon C."/>
            <person name="Castanera R."/>
            <person name="Culley D."/>
            <person name="Daum C."/>
            <person name="Ezra D."/>
            <person name="Gonzalez J."/>
            <person name="Henrissat B."/>
            <person name="Kuo A."/>
            <person name="Liang C."/>
            <person name="Lipzen A."/>
            <person name="Lutzoni F."/>
            <person name="Magnuson J."/>
            <person name="Mondo S."/>
            <person name="Nolan M."/>
            <person name="Ohm R."/>
            <person name="Pangilinan J."/>
            <person name="Park H.-J."/>
            <person name="Ramirez L."/>
            <person name="Alfaro M."/>
            <person name="Sun H."/>
            <person name="Tritt A."/>
            <person name="Yoshinaga Y."/>
            <person name="Zwiers L.-H."/>
            <person name="Turgeon B."/>
            <person name="Goodwin S."/>
            <person name="Spatafora J."/>
            <person name="Crous P."/>
            <person name="Grigoriev I."/>
        </authorList>
    </citation>
    <scope>NUCLEOTIDE SEQUENCE</scope>
    <source>
        <strain evidence="3">CBS 480.64</strain>
    </source>
</reference>
<feature type="compositionally biased region" description="Polar residues" evidence="1">
    <location>
        <begin position="10"/>
        <end position="19"/>
    </location>
</feature>
<evidence type="ECO:0000313" key="3">
    <source>
        <dbReference type="EMBL" id="KAF2864228.1"/>
    </source>
</evidence>
<keyword evidence="4" id="KW-1185">Reference proteome</keyword>
<sequence length="178" mass="19939">MKIDPKPPATESNNSQDDQASPDPAVDHDTLVEDYHGHARYDYAMGRFEAALANAKSLIRINRRDGRARLIAVQSLIAIQSYEAAENARSTGLGEAGGKIDELMQEYNLISELLSGVRKVDPLTKMPFELADKILAMLDFDALIRLRLVSKQWASYVDSSRYLWRNADMTDAQQPIQT</sequence>
<organism evidence="3 4">
    <name type="scientific">Piedraia hortae CBS 480.64</name>
    <dbReference type="NCBI Taxonomy" id="1314780"/>
    <lineage>
        <taxon>Eukaryota</taxon>
        <taxon>Fungi</taxon>
        <taxon>Dikarya</taxon>
        <taxon>Ascomycota</taxon>
        <taxon>Pezizomycotina</taxon>
        <taxon>Dothideomycetes</taxon>
        <taxon>Dothideomycetidae</taxon>
        <taxon>Capnodiales</taxon>
        <taxon>Piedraiaceae</taxon>
        <taxon>Piedraia</taxon>
    </lineage>
</organism>
<gene>
    <name evidence="3" type="ORF">K470DRAFT_267699</name>
</gene>
<evidence type="ECO:0000313" key="4">
    <source>
        <dbReference type="Proteomes" id="UP000799421"/>
    </source>
</evidence>
<feature type="domain" description="F-box" evidence="2">
    <location>
        <begin position="120"/>
        <end position="167"/>
    </location>
</feature>
<evidence type="ECO:0000256" key="1">
    <source>
        <dbReference type="SAM" id="MobiDB-lite"/>
    </source>
</evidence>
<dbReference type="SUPFAM" id="SSF81383">
    <property type="entry name" value="F-box domain"/>
    <property type="match status" value="1"/>
</dbReference>
<name>A0A6A7CCS6_9PEZI</name>
<dbReference type="InterPro" id="IPR001810">
    <property type="entry name" value="F-box_dom"/>
</dbReference>
<accession>A0A6A7CCS6</accession>
<dbReference type="InterPro" id="IPR036047">
    <property type="entry name" value="F-box-like_dom_sf"/>
</dbReference>
<dbReference type="Gene3D" id="1.20.1280.50">
    <property type="match status" value="1"/>
</dbReference>
<dbReference type="SMART" id="SM00256">
    <property type="entry name" value="FBOX"/>
    <property type="match status" value="1"/>
</dbReference>
<dbReference type="Proteomes" id="UP000799421">
    <property type="component" value="Unassembled WGS sequence"/>
</dbReference>
<evidence type="ECO:0000259" key="2">
    <source>
        <dbReference type="PROSITE" id="PS50181"/>
    </source>
</evidence>
<dbReference type="AlphaFoldDB" id="A0A6A7CCS6"/>
<feature type="region of interest" description="Disordered" evidence="1">
    <location>
        <begin position="1"/>
        <end position="28"/>
    </location>
</feature>
<protein>
    <recommendedName>
        <fullName evidence="2">F-box domain-containing protein</fullName>
    </recommendedName>
</protein>
<dbReference type="OrthoDB" id="629492at2759"/>
<dbReference type="PROSITE" id="PS50181">
    <property type="entry name" value="FBOX"/>
    <property type="match status" value="1"/>
</dbReference>
<dbReference type="Pfam" id="PF00646">
    <property type="entry name" value="F-box"/>
    <property type="match status" value="1"/>
</dbReference>